<organism evidence="1">
    <name type="scientific">viral metagenome</name>
    <dbReference type="NCBI Taxonomy" id="1070528"/>
    <lineage>
        <taxon>unclassified sequences</taxon>
        <taxon>metagenomes</taxon>
        <taxon>organismal metagenomes</taxon>
    </lineage>
</organism>
<evidence type="ECO:0000313" key="1">
    <source>
        <dbReference type="EMBL" id="QHT95928.1"/>
    </source>
</evidence>
<dbReference type="EMBL" id="MN740248">
    <property type="protein sequence ID" value="QHT95928.1"/>
    <property type="molecule type" value="Genomic_DNA"/>
</dbReference>
<name>A0A6C0IRT9_9ZZZZ</name>
<dbReference type="AlphaFoldDB" id="A0A6C0IRT9"/>
<proteinExistence type="predicted"/>
<protein>
    <submittedName>
        <fullName evidence="1">Uncharacterized protein</fullName>
    </submittedName>
</protein>
<accession>A0A6C0IRT9</accession>
<reference evidence="1" key="1">
    <citation type="journal article" date="2020" name="Nature">
        <title>Giant virus diversity and host interactions through global metagenomics.</title>
        <authorList>
            <person name="Schulz F."/>
            <person name="Roux S."/>
            <person name="Paez-Espino D."/>
            <person name="Jungbluth S."/>
            <person name="Walsh D.A."/>
            <person name="Denef V.J."/>
            <person name="McMahon K.D."/>
            <person name="Konstantinidis K.T."/>
            <person name="Eloe-Fadrosh E.A."/>
            <person name="Kyrpides N.C."/>
            <person name="Woyke T."/>
        </authorList>
    </citation>
    <scope>NUCLEOTIDE SEQUENCE</scope>
    <source>
        <strain evidence="1">GVMAG-M-3300024301-20</strain>
    </source>
</reference>
<sequence>MRLNSRIFTNSFAGMNNRTYAPFWLLQKGDSFYGLSKPQYSHQTYYQLANNGAGVGNREGRWLYNNGAKISFIPPQ</sequence>